<geneLocation type="plasmid" evidence="1">
    <name>pVAPB1413</name>
</geneLocation>
<dbReference type="RefSeq" id="WP_168706727.1">
    <property type="nucleotide sequence ID" value="NZ_KX443406.1"/>
</dbReference>
<proteinExistence type="predicted"/>
<organism evidence="1">
    <name type="scientific">Rhodococcus hoagii</name>
    <name type="common">Corynebacterium equii</name>
    <dbReference type="NCBI Taxonomy" id="43767"/>
    <lineage>
        <taxon>Bacteria</taxon>
        <taxon>Bacillati</taxon>
        <taxon>Actinomycetota</taxon>
        <taxon>Actinomycetes</taxon>
        <taxon>Mycobacteriales</taxon>
        <taxon>Nocardiaceae</taxon>
        <taxon>Prescottella</taxon>
    </lineage>
</organism>
<dbReference type="AlphaFoldDB" id="A0A1Z1UYJ5"/>
<name>A0A1Z1UYJ5_RHOHA</name>
<gene>
    <name evidence="1" type="ORF">pVAPB1413_0785</name>
    <name evidence="2" type="ORF">pVAPB1533_0785</name>
</gene>
<geneLocation type="plasmid" evidence="2">
    <name>PVAPB1533</name>
</geneLocation>
<evidence type="ECO:0000313" key="1">
    <source>
        <dbReference type="EMBL" id="ARX60568.1"/>
    </source>
</evidence>
<keyword evidence="1" id="KW-0614">Plasmid</keyword>
<accession>A0A1Z1UYJ5</accession>
<dbReference type="EMBL" id="KX443406">
    <property type="protein sequence ID" value="ARX60568.1"/>
    <property type="molecule type" value="Genomic_DNA"/>
</dbReference>
<dbReference type="EMBL" id="KX443407">
    <property type="protein sequence ID" value="ARX60673.1"/>
    <property type="molecule type" value="Genomic_DNA"/>
</dbReference>
<sequence length="267" mass="28547">MTTNFDITCDADNVADKLESSAALLEWLSGELGRRSRACRSSGSAEGGPRDQAVWAEAARRRGRIAGQVAQVAGLVGLAIRQVNVHGDLGIAWILLEQSRQQLGHAWVTAGASGETIAGDDPDVDPEVQSHALLTFFLQRDLMPWPGDAPQVVDFGVGNGVIPDFRPDAPVEMVSLQLLADAAMTFRAGHVVDDISDRVMSMAFGEHVWAILDLAMDLLEFTADDDDDACRPDALVDTGREAAHLTSGAFRPAWRVFTGPAGFPDAA</sequence>
<reference evidence="1" key="1">
    <citation type="journal article" date="2017" name="Genome Biol. Evol.">
        <title>Comparative Genomics of Rhodococcus equi Virulence Plasmids Indicates Host-Driven Evolution of the vap Pathogenicity Island.</title>
        <authorList>
            <person name="MacArthur I."/>
            <person name="Anastasi E."/>
            <person name="Alvarez S."/>
            <person name="Scortti M."/>
            <person name="Vazquez-Boland J.A."/>
        </authorList>
    </citation>
    <scope>NUCLEOTIDE SEQUENCE</scope>
    <source>
        <strain evidence="1">PAM1413</strain>
        <strain evidence="2">PAM1533</strain>
        <plasmid evidence="1">pVAPB1413</plasmid>
        <plasmid evidence="2">PVAPB1533</plasmid>
    </source>
</reference>
<evidence type="ECO:0000313" key="2">
    <source>
        <dbReference type="EMBL" id="ARX60673.1"/>
    </source>
</evidence>
<protein>
    <submittedName>
        <fullName evidence="1">Uncharacterized protein</fullName>
    </submittedName>
</protein>